<dbReference type="SUPFAM" id="SSF51182">
    <property type="entry name" value="RmlC-like cupins"/>
    <property type="match status" value="1"/>
</dbReference>
<protein>
    <submittedName>
        <fullName evidence="3">Cupin domain-containing protein</fullName>
    </submittedName>
</protein>
<gene>
    <name evidence="3" type="ORF">ESP51_16680</name>
</gene>
<dbReference type="EMBL" id="SDPN01000041">
    <property type="protein sequence ID" value="RXZ67705.1"/>
    <property type="molecule type" value="Genomic_DNA"/>
</dbReference>
<dbReference type="AlphaFoldDB" id="A0A4Q2KQL4"/>
<evidence type="ECO:0000313" key="3">
    <source>
        <dbReference type="EMBL" id="RXZ67705.1"/>
    </source>
</evidence>
<sequence length="151" mass="15924">MPIYAPGRWLSPETRPEGCSIAGAGRFAFRVGDRFDRHHHEGDEVWFVAGGRARMLLEGDAREVGAGDIVLVPAGTSHDILAVDGTFSGFFLEQEAPGRATGHLHRDEVDAAGHEVVALVAEVAGDRQTGGFDARRAAPGAPQPPATGSDD</sequence>
<accession>A0A4Q2KQL4</accession>
<feature type="domain" description="Cupin type-2" evidence="2">
    <location>
        <begin position="27"/>
        <end position="80"/>
    </location>
</feature>
<organism evidence="3 4">
    <name type="scientific">Agromyces albus</name>
    <dbReference type="NCBI Taxonomy" id="205332"/>
    <lineage>
        <taxon>Bacteria</taxon>
        <taxon>Bacillati</taxon>
        <taxon>Actinomycetota</taxon>
        <taxon>Actinomycetes</taxon>
        <taxon>Micrococcales</taxon>
        <taxon>Microbacteriaceae</taxon>
        <taxon>Agromyces</taxon>
    </lineage>
</organism>
<dbReference type="InterPro" id="IPR014710">
    <property type="entry name" value="RmlC-like_jellyroll"/>
</dbReference>
<dbReference type="Pfam" id="PF07883">
    <property type="entry name" value="Cupin_2"/>
    <property type="match status" value="1"/>
</dbReference>
<evidence type="ECO:0000313" key="4">
    <source>
        <dbReference type="Proteomes" id="UP000293865"/>
    </source>
</evidence>
<name>A0A4Q2KQL4_9MICO</name>
<feature type="region of interest" description="Disordered" evidence="1">
    <location>
        <begin position="128"/>
        <end position="151"/>
    </location>
</feature>
<comment type="caution">
    <text evidence="3">The sequence shown here is derived from an EMBL/GenBank/DDBJ whole genome shotgun (WGS) entry which is preliminary data.</text>
</comment>
<dbReference type="Proteomes" id="UP000293865">
    <property type="component" value="Unassembled WGS sequence"/>
</dbReference>
<keyword evidence="4" id="KW-1185">Reference proteome</keyword>
<dbReference type="InterPro" id="IPR011051">
    <property type="entry name" value="RmlC_Cupin_sf"/>
</dbReference>
<proteinExistence type="predicted"/>
<evidence type="ECO:0000259" key="2">
    <source>
        <dbReference type="Pfam" id="PF07883"/>
    </source>
</evidence>
<dbReference type="Gene3D" id="2.60.120.10">
    <property type="entry name" value="Jelly Rolls"/>
    <property type="match status" value="1"/>
</dbReference>
<dbReference type="RefSeq" id="WP_129522022.1">
    <property type="nucleotide sequence ID" value="NZ_SDPN01000041.1"/>
</dbReference>
<reference evidence="3 4" key="1">
    <citation type="submission" date="2019-01" db="EMBL/GenBank/DDBJ databases">
        <title>Agromyces.</title>
        <authorList>
            <person name="Li J."/>
        </authorList>
    </citation>
    <scope>NUCLEOTIDE SEQUENCE [LARGE SCALE GENOMIC DNA]</scope>
    <source>
        <strain evidence="3 4">DSM 15934</strain>
    </source>
</reference>
<dbReference type="InterPro" id="IPR013096">
    <property type="entry name" value="Cupin_2"/>
</dbReference>
<dbReference type="OrthoDB" id="9794183at2"/>
<evidence type="ECO:0000256" key="1">
    <source>
        <dbReference type="SAM" id="MobiDB-lite"/>
    </source>
</evidence>